<dbReference type="eggNOG" id="COG4667">
    <property type="taxonomic scope" value="Bacteria"/>
</dbReference>
<feature type="short sequence motif" description="DGA/G" evidence="4">
    <location>
        <begin position="160"/>
        <end position="162"/>
    </location>
</feature>
<evidence type="ECO:0000256" key="1">
    <source>
        <dbReference type="ARBA" id="ARBA00022801"/>
    </source>
</evidence>
<evidence type="ECO:0000313" key="7">
    <source>
        <dbReference type="Proteomes" id="UP000003494"/>
    </source>
</evidence>
<dbReference type="Proteomes" id="UP000003494">
    <property type="component" value="Unassembled WGS sequence"/>
</dbReference>
<accession>C4G9D5</accession>
<dbReference type="CDD" id="cd07208">
    <property type="entry name" value="Pat_hypo_Ecoli_yjju_like"/>
    <property type="match status" value="1"/>
</dbReference>
<dbReference type="AlphaFoldDB" id="C4G9D5"/>
<dbReference type="InterPro" id="IPR016035">
    <property type="entry name" value="Acyl_Trfase/lysoPLipase"/>
</dbReference>
<dbReference type="InterPro" id="IPR045943">
    <property type="entry name" value="DUF6363"/>
</dbReference>
<dbReference type="SUPFAM" id="SSF52151">
    <property type="entry name" value="FabD/lysophospholipase-like"/>
    <property type="match status" value="1"/>
</dbReference>
<dbReference type="RefSeq" id="WP_006905620.1">
    <property type="nucleotide sequence ID" value="NZ_GG665866.1"/>
</dbReference>
<keyword evidence="7" id="KW-1185">Reference proteome</keyword>
<evidence type="ECO:0000313" key="6">
    <source>
        <dbReference type="EMBL" id="EEP29232.1"/>
    </source>
</evidence>
<gene>
    <name evidence="6" type="ORF">GCWU000342_00588</name>
</gene>
<evidence type="ECO:0000256" key="3">
    <source>
        <dbReference type="ARBA" id="ARBA00023098"/>
    </source>
</evidence>
<dbReference type="Gene3D" id="3.40.1090.10">
    <property type="entry name" value="Cytosolic phospholipase A2 catalytic domain"/>
    <property type="match status" value="2"/>
</dbReference>
<dbReference type="HOGENOM" id="CLU_048271_1_0_9"/>
<feature type="active site" description="Nucleophile" evidence="4">
    <location>
        <position position="37"/>
    </location>
</feature>
<dbReference type="STRING" id="626523.GCWU000342_00588"/>
<comment type="caution">
    <text evidence="4">Lacks conserved residue(s) required for the propagation of feature annotation.</text>
</comment>
<dbReference type="GO" id="GO:0016787">
    <property type="term" value="F:hydrolase activity"/>
    <property type="evidence" value="ECO:0007669"/>
    <property type="project" value="UniProtKB-UniRule"/>
</dbReference>
<keyword evidence="2 4" id="KW-0442">Lipid degradation</keyword>
<keyword evidence="1 4" id="KW-0378">Hydrolase</keyword>
<dbReference type="PANTHER" id="PTHR14226">
    <property type="entry name" value="NEUROPATHY TARGET ESTERASE/SWISS CHEESE D.MELANOGASTER"/>
    <property type="match status" value="1"/>
</dbReference>
<dbReference type="InterPro" id="IPR050301">
    <property type="entry name" value="NTE"/>
</dbReference>
<evidence type="ECO:0000259" key="5">
    <source>
        <dbReference type="PROSITE" id="PS51635"/>
    </source>
</evidence>
<organism evidence="6 7">
    <name type="scientific">Shuttleworthella satelles DSM 14600</name>
    <dbReference type="NCBI Taxonomy" id="626523"/>
    <lineage>
        <taxon>Bacteria</taxon>
        <taxon>Bacillati</taxon>
        <taxon>Bacillota</taxon>
        <taxon>Clostridia</taxon>
        <taxon>Lachnospirales</taxon>
        <taxon>Lachnospiraceae</taxon>
        <taxon>Shuttleworthella</taxon>
    </lineage>
</organism>
<dbReference type="PANTHER" id="PTHR14226:SF25">
    <property type="entry name" value="PHOSPHOESTERASE"/>
    <property type="match status" value="1"/>
</dbReference>
<dbReference type="EMBL" id="ACIP02000001">
    <property type="protein sequence ID" value="EEP29232.1"/>
    <property type="molecule type" value="Genomic_DNA"/>
</dbReference>
<feature type="domain" description="PNPLA" evidence="5">
    <location>
        <begin position="4"/>
        <end position="173"/>
    </location>
</feature>
<evidence type="ECO:0000256" key="4">
    <source>
        <dbReference type="PROSITE-ProRule" id="PRU01161"/>
    </source>
</evidence>
<evidence type="ECO:0000256" key="2">
    <source>
        <dbReference type="ARBA" id="ARBA00022963"/>
    </source>
</evidence>
<dbReference type="Pfam" id="PF01734">
    <property type="entry name" value="Patatin"/>
    <property type="match status" value="1"/>
</dbReference>
<reference evidence="6" key="1">
    <citation type="submission" date="2009-04" db="EMBL/GenBank/DDBJ databases">
        <authorList>
            <person name="Weinstock G."/>
            <person name="Sodergren E."/>
            <person name="Clifton S."/>
            <person name="Fulton L."/>
            <person name="Fulton B."/>
            <person name="Courtney L."/>
            <person name="Fronick C."/>
            <person name="Harrison M."/>
            <person name="Strong C."/>
            <person name="Farmer C."/>
            <person name="Delahaunty K."/>
            <person name="Markovic C."/>
            <person name="Hall O."/>
            <person name="Minx P."/>
            <person name="Tomlinson C."/>
            <person name="Mitreva M."/>
            <person name="Nelson J."/>
            <person name="Hou S."/>
            <person name="Wollam A."/>
            <person name="Pepin K.H."/>
            <person name="Johnson M."/>
            <person name="Bhonagiri V."/>
            <person name="Nash W.E."/>
            <person name="Warren W."/>
            <person name="Chinwalla A."/>
            <person name="Mardis E.R."/>
            <person name="Wilson R.K."/>
        </authorList>
    </citation>
    <scope>NUCLEOTIDE SEQUENCE [LARGE SCALE GENOMIC DNA]</scope>
    <source>
        <strain evidence="6">DSM 14600</strain>
    </source>
</reference>
<comment type="caution">
    <text evidence="6">The sequence shown here is derived from an EMBL/GenBank/DDBJ whole genome shotgun (WGS) entry which is preliminary data.</text>
</comment>
<dbReference type="Pfam" id="PF19890">
    <property type="entry name" value="DUF6363"/>
    <property type="match status" value="1"/>
</dbReference>
<dbReference type="PROSITE" id="PS51635">
    <property type="entry name" value="PNPLA"/>
    <property type="match status" value="1"/>
</dbReference>
<feature type="short sequence motif" description="GXSXG" evidence="4">
    <location>
        <begin position="35"/>
        <end position="39"/>
    </location>
</feature>
<feature type="active site" description="Proton acceptor" evidence="4">
    <location>
        <position position="160"/>
    </location>
</feature>
<protein>
    <submittedName>
        <fullName evidence="6">Phospholipase, patatin family</fullName>
    </submittedName>
</protein>
<name>C4G9D5_9FIRM</name>
<dbReference type="InterPro" id="IPR037483">
    <property type="entry name" value="YjjU-like"/>
</dbReference>
<proteinExistence type="predicted"/>
<dbReference type="GO" id="GO:0016042">
    <property type="term" value="P:lipid catabolic process"/>
    <property type="evidence" value="ECO:0007669"/>
    <property type="project" value="UniProtKB-UniRule"/>
</dbReference>
<dbReference type="InterPro" id="IPR002641">
    <property type="entry name" value="PNPLA_dom"/>
</dbReference>
<keyword evidence="3 4" id="KW-0443">Lipid metabolism</keyword>
<sequence length="286" mass="32030">MLGIVDVGGGTRDIFGAGLLDYFMEIGLRVDYFIGVSAGSANGISYLAGQKGRNYKFYADYVFRKEYMGMGQLLRRGSIINLDYGYGKLSNRGGEYPVDYPAFAKDPTLFEVVATDADTGKPVYFNRNHICQDDYDVLKASSCVPVVCRPYRIGNYRYYDGGISDPIPFKRAFAQGCDRILVILTRPKTLMRTGKSDRGYARFLKYTHPKVARKLADRGYLYNRQLRQLQKEEQAGRALVLGPDDISGLKTLTRDLEKLDALYQEGYAKGKVAEEFLRGAGGNLRG</sequence>